<keyword evidence="1" id="KW-0812">Transmembrane</keyword>
<name>A0A4Y9K4Q1_9PAST</name>
<dbReference type="AlphaFoldDB" id="A0A4Y9K4Q1"/>
<accession>A0A4Y9K4Q1</accession>
<dbReference type="Proteomes" id="UP000297396">
    <property type="component" value="Unassembled WGS sequence"/>
</dbReference>
<sequence>MYKKKIVYFLFFIFTISGIAYFMLNIKLDTKNKKSIQNKIITYPVEKLIEQNDIEALELLAKEGNPKAISYLEKQAKAKKQRETEQLFETASLMFNKGEIQTSMTYLRMAAHNGHFQARFMLANTSFIGIDGQDFYTAKQQYEILAASINPYTYDSHAVLSLIYFNGLGTKVDIKKSKYHLNTLLEYSKKNNFLDIYNNAFFTFDRYQALSNMGNKNAEKLMKELKVPIIDTVDIENKIYLKKEWSEKEAKNNNPIALYNLAMISGLELKYDQAVDYAEQAIKYHLPLQYKQSLLKIFRDYAKIGNKKSREFAMKLSQNILDNK</sequence>
<dbReference type="Gene3D" id="1.25.40.10">
    <property type="entry name" value="Tetratricopeptide repeat domain"/>
    <property type="match status" value="1"/>
</dbReference>
<feature type="transmembrane region" description="Helical" evidence="1">
    <location>
        <begin position="6"/>
        <end position="24"/>
    </location>
</feature>
<reference evidence="2 3" key="1">
    <citation type="submission" date="2019-03" db="EMBL/GenBank/DDBJ databases">
        <title>Diversity of the mouse oral microbiome.</title>
        <authorList>
            <person name="Joseph S."/>
            <person name="Aduse-Opoku J."/>
            <person name="Curtis M."/>
            <person name="Wade W."/>
            <person name="Hashim A."/>
        </authorList>
    </citation>
    <scope>NUCLEOTIDE SEQUENCE [LARGE SCALE GENOMIC DNA]</scope>
    <source>
        <strain evidence="2 3">WT12</strain>
    </source>
</reference>
<evidence type="ECO:0008006" key="4">
    <source>
        <dbReference type="Google" id="ProtNLM"/>
    </source>
</evidence>
<comment type="caution">
    <text evidence="2">The sequence shown here is derived from an EMBL/GenBank/DDBJ whole genome shotgun (WGS) entry which is preliminary data.</text>
</comment>
<dbReference type="SUPFAM" id="SSF81901">
    <property type="entry name" value="HCP-like"/>
    <property type="match status" value="1"/>
</dbReference>
<dbReference type="EMBL" id="SPPA01000003">
    <property type="protein sequence ID" value="TFV13023.1"/>
    <property type="molecule type" value="Genomic_DNA"/>
</dbReference>
<evidence type="ECO:0000313" key="2">
    <source>
        <dbReference type="EMBL" id="TFV13023.1"/>
    </source>
</evidence>
<protein>
    <recommendedName>
        <fullName evidence="4">Sel1 repeat family protein</fullName>
    </recommendedName>
</protein>
<evidence type="ECO:0000256" key="1">
    <source>
        <dbReference type="SAM" id="Phobius"/>
    </source>
</evidence>
<keyword evidence="1" id="KW-0472">Membrane</keyword>
<dbReference type="InterPro" id="IPR011990">
    <property type="entry name" value="TPR-like_helical_dom_sf"/>
</dbReference>
<keyword evidence="1" id="KW-1133">Transmembrane helix</keyword>
<dbReference type="RefSeq" id="WP_135054528.1">
    <property type="nucleotide sequence ID" value="NZ_JADGLC010000003.1"/>
</dbReference>
<gene>
    <name evidence="2" type="ORF">E4T80_02170</name>
</gene>
<proteinExistence type="predicted"/>
<organism evidence="2 3">
    <name type="scientific">Muribacter muris</name>
    <dbReference type="NCBI Taxonomy" id="67855"/>
    <lineage>
        <taxon>Bacteria</taxon>
        <taxon>Pseudomonadati</taxon>
        <taxon>Pseudomonadota</taxon>
        <taxon>Gammaproteobacteria</taxon>
        <taxon>Pasteurellales</taxon>
        <taxon>Pasteurellaceae</taxon>
        <taxon>Muribacter</taxon>
    </lineage>
</organism>
<evidence type="ECO:0000313" key="3">
    <source>
        <dbReference type="Proteomes" id="UP000297396"/>
    </source>
</evidence>